<evidence type="ECO:0000259" key="1">
    <source>
        <dbReference type="Pfam" id="PF13460"/>
    </source>
</evidence>
<dbReference type="InterPro" id="IPR016040">
    <property type="entry name" value="NAD(P)-bd_dom"/>
</dbReference>
<dbReference type="GeneID" id="105333834"/>
<sequence length="220" mass="24092">MKIAVLGATGPSGLQTVLEALERGFSVVALVRNPDKLTVKDNNLQVCKVDIFKEEELAPHFKDSDAVVSCLGGQASLFGWTPSTLYTDSMKSIVGAMRRSGVKRLIAVSAWGTAATDGEPFIIRWILRPLIIGNLLHNMGEMEDYLNKECQDIDYTVVRPPGLTNQPSTGQPVIAENGRQFLDNSATQISRRDVAKYMLDIIKETSVYKACVAIGYGKKN</sequence>
<dbReference type="InterPro" id="IPR036291">
    <property type="entry name" value="NAD(P)-bd_dom_sf"/>
</dbReference>
<dbReference type="KEGG" id="crg:105333834"/>
<evidence type="ECO:0000313" key="3">
    <source>
        <dbReference type="Proteomes" id="UP000005408"/>
    </source>
</evidence>
<dbReference type="SUPFAM" id="SSF51735">
    <property type="entry name" value="NAD(P)-binding Rossmann-fold domains"/>
    <property type="match status" value="1"/>
</dbReference>
<dbReference type="OMA" id="SSNAWVK"/>
<organism evidence="2 3">
    <name type="scientific">Magallana gigas</name>
    <name type="common">Pacific oyster</name>
    <name type="synonym">Crassostrea gigas</name>
    <dbReference type="NCBI Taxonomy" id="29159"/>
    <lineage>
        <taxon>Eukaryota</taxon>
        <taxon>Metazoa</taxon>
        <taxon>Spiralia</taxon>
        <taxon>Lophotrochozoa</taxon>
        <taxon>Mollusca</taxon>
        <taxon>Bivalvia</taxon>
        <taxon>Autobranchia</taxon>
        <taxon>Pteriomorphia</taxon>
        <taxon>Ostreida</taxon>
        <taxon>Ostreoidea</taxon>
        <taxon>Ostreidae</taxon>
        <taxon>Magallana</taxon>
    </lineage>
</organism>
<name>A0A8W8IX74_MAGGI</name>
<dbReference type="Proteomes" id="UP000005408">
    <property type="component" value="Unassembled WGS sequence"/>
</dbReference>
<dbReference type="Pfam" id="PF13460">
    <property type="entry name" value="NAD_binding_10"/>
    <property type="match status" value="1"/>
</dbReference>
<protein>
    <recommendedName>
        <fullName evidence="1">NAD(P)-binding domain-containing protein</fullName>
    </recommendedName>
</protein>
<dbReference type="PANTHER" id="PTHR15020">
    <property type="entry name" value="FLAVIN REDUCTASE-RELATED"/>
    <property type="match status" value="1"/>
</dbReference>
<dbReference type="RefSeq" id="XP_034330135.1">
    <property type="nucleotide sequence ID" value="XM_034474244.2"/>
</dbReference>
<feature type="domain" description="NAD(P)-binding" evidence="1">
    <location>
        <begin position="7"/>
        <end position="204"/>
    </location>
</feature>
<proteinExistence type="predicted"/>
<dbReference type="PANTHER" id="PTHR15020:SF50">
    <property type="entry name" value="UPF0659 PROTEIN YMR090W"/>
    <property type="match status" value="1"/>
</dbReference>
<accession>A0A8W8IX74</accession>
<evidence type="ECO:0000313" key="2">
    <source>
        <dbReference type="EnsemblMetazoa" id="G16262.2:cds"/>
    </source>
</evidence>
<dbReference type="EnsemblMetazoa" id="G16262.2">
    <property type="protein sequence ID" value="G16262.2:cds"/>
    <property type="gene ID" value="G16262"/>
</dbReference>
<dbReference type="GO" id="GO:0003824">
    <property type="term" value="F:catalytic activity"/>
    <property type="evidence" value="ECO:0007669"/>
    <property type="project" value="UniProtKB-ARBA"/>
</dbReference>
<dbReference type="OrthoDB" id="419598at2759"/>
<keyword evidence="3" id="KW-1185">Reference proteome</keyword>
<dbReference type="Gene3D" id="3.40.50.720">
    <property type="entry name" value="NAD(P)-binding Rossmann-like Domain"/>
    <property type="match status" value="1"/>
</dbReference>
<dbReference type="CDD" id="cd05244">
    <property type="entry name" value="BVR-B_like_SDR_a"/>
    <property type="match status" value="1"/>
</dbReference>
<dbReference type="AlphaFoldDB" id="A0A8W8IX74"/>
<reference evidence="2" key="1">
    <citation type="submission" date="2022-08" db="UniProtKB">
        <authorList>
            <consortium name="EnsemblMetazoa"/>
        </authorList>
    </citation>
    <scope>IDENTIFICATION</scope>
    <source>
        <strain evidence="2">05x7-T-G4-1.051#20</strain>
    </source>
</reference>